<accession>A0A423WJ02</accession>
<keyword evidence="3" id="KW-1185">Reference proteome</keyword>
<gene>
    <name evidence="2" type="ORF">VSDG_01372</name>
</gene>
<sequence length="289" mass="32171">MCRESSYPLSHALEDLPPPYGKKRPPKRKTCLLKLPALLGHRADTKDKDDDDEEQIFRELYQSRARELLEHCPKSWRDTTPERQPSVFRGYLEAYARGGGGGGGGGGGRALALGPENEAYIRKAIDSYCACLQRADEIVAAAGLRRPAGARSCELWDEAFTPGQRAAWDASAAAAFLDMGRRLGPRLCCLRMQDRPHFSKPLQYVTMCVWETAGHNAAHREDMLMQLEEAEGRVLRRCLLADHERWYPACGCLDGGGVEAFRAFYHDNRRGSHAVVPRAPPPPYGADGY</sequence>
<dbReference type="Proteomes" id="UP000284375">
    <property type="component" value="Unassembled WGS sequence"/>
</dbReference>
<organism evidence="2 3">
    <name type="scientific">Cytospora chrysosperma</name>
    <name type="common">Cytospora canker fungus</name>
    <name type="synonym">Sphaeria chrysosperma</name>
    <dbReference type="NCBI Taxonomy" id="252740"/>
    <lineage>
        <taxon>Eukaryota</taxon>
        <taxon>Fungi</taxon>
        <taxon>Dikarya</taxon>
        <taxon>Ascomycota</taxon>
        <taxon>Pezizomycotina</taxon>
        <taxon>Sordariomycetes</taxon>
        <taxon>Sordariomycetidae</taxon>
        <taxon>Diaporthales</taxon>
        <taxon>Cytosporaceae</taxon>
        <taxon>Cytospora</taxon>
    </lineage>
</organism>
<name>A0A423WJ02_CYTCH</name>
<protein>
    <submittedName>
        <fullName evidence="2">Uncharacterized protein</fullName>
    </submittedName>
</protein>
<reference evidence="2 3" key="1">
    <citation type="submission" date="2015-09" db="EMBL/GenBank/DDBJ databases">
        <title>Host preference determinants of Valsa canker pathogens revealed by comparative genomics.</title>
        <authorList>
            <person name="Yin Z."/>
            <person name="Huang L."/>
        </authorList>
    </citation>
    <scope>NUCLEOTIDE SEQUENCE [LARGE SCALE GENOMIC DNA]</scope>
    <source>
        <strain evidence="2 3">YSFL</strain>
    </source>
</reference>
<proteinExistence type="predicted"/>
<feature type="region of interest" description="Disordered" evidence="1">
    <location>
        <begin position="1"/>
        <end position="27"/>
    </location>
</feature>
<evidence type="ECO:0000313" key="3">
    <source>
        <dbReference type="Proteomes" id="UP000284375"/>
    </source>
</evidence>
<evidence type="ECO:0000313" key="2">
    <source>
        <dbReference type="EMBL" id="ROW03315.1"/>
    </source>
</evidence>
<dbReference type="OrthoDB" id="5209099at2759"/>
<evidence type="ECO:0000256" key="1">
    <source>
        <dbReference type="SAM" id="MobiDB-lite"/>
    </source>
</evidence>
<dbReference type="EMBL" id="LJZO01000003">
    <property type="protein sequence ID" value="ROW03315.1"/>
    <property type="molecule type" value="Genomic_DNA"/>
</dbReference>
<dbReference type="AlphaFoldDB" id="A0A423WJ02"/>
<comment type="caution">
    <text evidence="2">The sequence shown here is derived from an EMBL/GenBank/DDBJ whole genome shotgun (WGS) entry which is preliminary data.</text>
</comment>